<dbReference type="InterPro" id="IPR011009">
    <property type="entry name" value="Kinase-like_dom_sf"/>
</dbReference>
<dbReference type="InterPro" id="IPR002575">
    <property type="entry name" value="Aminoglycoside_PTrfase"/>
</dbReference>
<dbReference type="Gene3D" id="3.30.200.20">
    <property type="entry name" value="Phosphorylase Kinase, domain 1"/>
    <property type="match status" value="1"/>
</dbReference>
<organism evidence="2 3">
    <name type="scientific">Streptomyces ovatisporus</name>
    <dbReference type="NCBI Taxonomy" id="1128682"/>
    <lineage>
        <taxon>Bacteria</taxon>
        <taxon>Bacillati</taxon>
        <taxon>Actinomycetota</taxon>
        <taxon>Actinomycetes</taxon>
        <taxon>Kitasatosporales</taxon>
        <taxon>Streptomycetaceae</taxon>
        <taxon>Streptomyces</taxon>
    </lineage>
</organism>
<evidence type="ECO:0000313" key="3">
    <source>
        <dbReference type="Proteomes" id="UP001595997"/>
    </source>
</evidence>
<dbReference type="RefSeq" id="WP_386442224.1">
    <property type="nucleotide sequence ID" value="NZ_JBHSFH010000003.1"/>
</dbReference>
<name>A0ABV9A6Q4_9ACTN</name>
<feature type="domain" description="Aminoglycoside phosphotransferase" evidence="1">
    <location>
        <begin position="49"/>
        <end position="274"/>
    </location>
</feature>
<evidence type="ECO:0000313" key="2">
    <source>
        <dbReference type="EMBL" id="MFC4493271.1"/>
    </source>
</evidence>
<evidence type="ECO:0000259" key="1">
    <source>
        <dbReference type="Pfam" id="PF01636"/>
    </source>
</evidence>
<reference evidence="3" key="1">
    <citation type="journal article" date="2019" name="Int. J. Syst. Evol. Microbiol.">
        <title>The Global Catalogue of Microorganisms (GCM) 10K type strain sequencing project: providing services to taxonomists for standard genome sequencing and annotation.</title>
        <authorList>
            <consortium name="The Broad Institute Genomics Platform"/>
            <consortium name="The Broad Institute Genome Sequencing Center for Infectious Disease"/>
            <person name="Wu L."/>
            <person name="Ma J."/>
        </authorList>
    </citation>
    <scope>NUCLEOTIDE SEQUENCE [LARGE SCALE GENOMIC DNA]</scope>
    <source>
        <strain evidence="3">CGMCC 4.7357</strain>
    </source>
</reference>
<dbReference type="Gene3D" id="3.90.1200.10">
    <property type="match status" value="1"/>
</dbReference>
<accession>A0ABV9A6Q4</accession>
<keyword evidence="3" id="KW-1185">Reference proteome</keyword>
<dbReference type="EC" id="2.7.-.-" evidence="2"/>
<dbReference type="EMBL" id="JBHSFH010000003">
    <property type="protein sequence ID" value="MFC4493271.1"/>
    <property type="molecule type" value="Genomic_DNA"/>
</dbReference>
<dbReference type="InterPro" id="IPR051678">
    <property type="entry name" value="AGP_Transferase"/>
</dbReference>
<protein>
    <submittedName>
        <fullName evidence="2">Aminoglycoside phosphotransferase family protein</fullName>
        <ecNumber evidence="2">2.7.-.-</ecNumber>
    </submittedName>
</protein>
<keyword evidence="2" id="KW-0808">Transferase</keyword>
<dbReference type="PANTHER" id="PTHR21310:SF42">
    <property type="entry name" value="BIFUNCTIONAL AAC_APH"/>
    <property type="match status" value="1"/>
</dbReference>
<dbReference type="GO" id="GO:0016740">
    <property type="term" value="F:transferase activity"/>
    <property type="evidence" value="ECO:0007669"/>
    <property type="project" value="UniProtKB-KW"/>
</dbReference>
<dbReference type="SUPFAM" id="SSF56112">
    <property type="entry name" value="Protein kinase-like (PK-like)"/>
    <property type="match status" value="1"/>
</dbReference>
<comment type="caution">
    <text evidence="2">The sequence shown here is derived from an EMBL/GenBank/DDBJ whole genome shotgun (WGS) entry which is preliminary data.</text>
</comment>
<gene>
    <name evidence="2" type="ORF">ACFPA8_03870</name>
</gene>
<dbReference type="Proteomes" id="UP001595997">
    <property type="component" value="Unassembled WGS sequence"/>
</dbReference>
<dbReference type="Pfam" id="PF01636">
    <property type="entry name" value="APH"/>
    <property type="match status" value="1"/>
</dbReference>
<sequence>MDDDASLSDDRLPPDEPAAPAIDAALVRRLIAQQFPRWAQLPVEAVRFDGHDNRTFHLGDSMTVRLPSAAGYAAQVEKEQQWLPVLAPLLPLPVPVPVAQGRPADGYPFNWSVMRWLDGDTAATGRIDDLTGFATDLARFLVSLQRADPTDGPRAGPHSAFRGASLKTYDAETRRAVDVLRDRIPAEKATEVWEAALDAEWHGPPVWFHGDVAVGNLLVQDGRLSGVLDFGCSGVGDPACDMTIAWTMLHGASRQAFRDVLAVDEGTWARGRGWTLWKALITLAEPGSVHAEWARRSLESVLDEFGHERGTP</sequence>
<dbReference type="CDD" id="cd05155">
    <property type="entry name" value="APH_ChoK_like_1"/>
    <property type="match status" value="1"/>
</dbReference>
<dbReference type="PANTHER" id="PTHR21310">
    <property type="entry name" value="AMINOGLYCOSIDE PHOSPHOTRANSFERASE-RELATED-RELATED"/>
    <property type="match status" value="1"/>
</dbReference>
<proteinExistence type="predicted"/>